<evidence type="ECO:0008006" key="4">
    <source>
        <dbReference type="Google" id="ProtNLM"/>
    </source>
</evidence>
<evidence type="ECO:0000313" key="2">
    <source>
        <dbReference type="EMBL" id="OAI17032.1"/>
    </source>
</evidence>
<name>A0A177NGP5_9GAMM</name>
<dbReference type="RefSeq" id="WP_066980417.1">
    <property type="nucleotide sequence ID" value="NZ_LUUI01000091.1"/>
</dbReference>
<dbReference type="InterPro" id="IPR021747">
    <property type="entry name" value="DUF3313"/>
</dbReference>
<gene>
    <name evidence="2" type="ORF">A1359_00295</name>
</gene>
<accession>A0A177NGP5</accession>
<dbReference type="Pfam" id="PF11769">
    <property type="entry name" value="DUF3313"/>
    <property type="match status" value="1"/>
</dbReference>
<feature type="chain" id="PRO_5008069119" description="DUF3313 domain-containing protein" evidence="1">
    <location>
        <begin position="31"/>
        <end position="260"/>
    </location>
</feature>
<proteinExistence type="predicted"/>
<evidence type="ECO:0000313" key="3">
    <source>
        <dbReference type="Proteomes" id="UP000078476"/>
    </source>
</evidence>
<dbReference type="EMBL" id="LUUI01000091">
    <property type="protein sequence ID" value="OAI17032.1"/>
    <property type="molecule type" value="Genomic_DNA"/>
</dbReference>
<organism evidence="2 3">
    <name type="scientific">Methylomonas lenta</name>
    <dbReference type="NCBI Taxonomy" id="980561"/>
    <lineage>
        <taxon>Bacteria</taxon>
        <taxon>Pseudomonadati</taxon>
        <taxon>Pseudomonadota</taxon>
        <taxon>Gammaproteobacteria</taxon>
        <taxon>Methylococcales</taxon>
        <taxon>Methylococcaceae</taxon>
        <taxon>Methylomonas</taxon>
    </lineage>
</organism>
<keyword evidence="3" id="KW-1185">Reference proteome</keyword>
<protein>
    <recommendedName>
        <fullName evidence="4">DUF3313 domain-containing protein</fullName>
    </recommendedName>
</protein>
<dbReference type="AlphaFoldDB" id="A0A177NGP5"/>
<feature type="signal peptide" evidence="1">
    <location>
        <begin position="1"/>
        <end position="30"/>
    </location>
</feature>
<comment type="caution">
    <text evidence="2">The sequence shown here is derived from an EMBL/GenBank/DDBJ whole genome shotgun (WGS) entry which is preliminary data.</text>
</comment>
<keyword evidence="1" id="KW-0732">Signal</keyword>
<evidence type="ECO:0000256" key="1">
    <source>
        <dbReference type="SAM" id="SignalP"/>
    </source>
</evidence>
<dbReference type="OrthoDB" id="5564270at2"/>
<sequence>MKTTKYFTINALLVCALASTQIGCSSINSASNDAKAEILAPAPDTAFTPDAQREAKVAYLPFQKVWIKQDFDFKAYSNLVVAPVNTDYMLKMDWLHKLSSVNFLSNVKQDIQDLAVYFQNQVITDFQNDPNQRFNVLDFPAQQTQGVLQLELALIEVDPSMPMLHAAGWLEMGGGTAAAVINKRTAAFEGRIRDLRTNEIVATFADRNMQDVDPLDLTRLTWYGPAKQIIDMWAKEFVEVANRQPGEVVSAPTAFSLNPF</sequence>
<reference evidence="2 3" key="1">
    <citation type="submission" date="2016-03" db="EMBL/GenBank/DDBJ databases">
        <authorList>
            <person name="Ploux O."/>
        </authorList>
    </citation>
    <scope>NUCLEOTIDE SEQUENCE [LARGE SCALE GENOMIC DNA]</scope>
    <source>
        <strain evidence="2 3">R-45370</strain>
    </source>
</reference>
<dbReference type="Proteomes" id="UP000078476">
    <property type="component" value="Unassembled WGS sequence"/>
</dbReference>